<organism evidence="2 3">
    <name type="scientific">Sphingobium chungbukense</name>
    <dbReference type="NCBI Taxonomy" id="56193"/>
    <lineage>
        <taxon>Bacteria</taxon>
        <taxon>Pseudomonadati</taxon>
        <taxon>Pseudomonadota</taxon>
        <taxon>Alphaproteobacteria</taxon>
        <taxon>Sphingomonadales</taxon>
        <taxon>Sphingomonadaceae</taxon>
        <taxon>Sphingobium</taxon>
    </lineage>
</organism>
<sequence>MARQSGRHFSGPRLSPEQAARQGRISQLAIARLGAREAIAFLNGNDEKLGGRPLDLAIESIEGLRAAEQRLDEWAEA</sequence>
<feature type="region of interest" description="Disordered" evidence="1">
    <location>
        <begin position="1"/>
        <end position="21"/>
    </location>
</feature>
<dbReference type="PATRIC" id="fig|56193.3.peg.2035"/>
<evidence type="ECO:0000256" key="1">
    <source>
        <dbReference type="SAM" id="MobiDB-lite"/>
    </source>
</evidence>
<evidence type="ECO:0000313" key="2">
    <source>
        <dbReference type="EMBL" id="KKW92224.1"/>
    </source>
</evidence>
<gene>
    <name evidence="2" type="ORF">YP76_09805</name>
</gene>
<dbReference type="EMBL" id="LBIC01000004">
    <property type="protein sequence ID" value="KKW92224.1"/>
    <property type="molecule type" value="Genomic_DNA"/>
</dbReference>
<dbReference type="Proteomes" id="UP000033874">
    <property type="component" value="Unassembled WGS sequence"/>
</dbReference>
<name>A0A0M3AUJ9_9SPHN</name>
<comment type="caution">
    <text evidence="2">The sequence shown here is derived from an EMBL/GenBank/DDBJ whole genome shotgun (WGS) entry which is preliminary data.</text>
</comment>
<evidence type="ECO:0000313" key="3">
    <source>
        <dbReference type="Proteomes" id="UP000033874"/>
    </source>
</evidence>
<dbReference type="AlphaFoldDB" id="A0A0M3AUJ9"/>
<accession>A0A0M3AUJ9</accession>
<proteinExistence type="predicted"/>
<protein>
    <recommendedName>
        <fullName evidence="4">Antitoxin Xre/MbcA/ParS-like toxin-binding domain-containing protein</fullName>
    </recommendedName>
</protein>
<evidence type="ECO:0008006" key="4">
    <source>
        <dbReference type="Google" id="ProtNLM"/>
    </source>
</evidence>
<reference evidence="2 3" key="1">
    <citation type="submission" date="2015-04" db="EMBL/GenBank/DDBJ databases">
        <title>Genome sequence of aromatic hydrocarbons-degrading Sphingobium chungbukense DJ77.</title>
        <authorList>
            <person name="Kim Y.-C."/>
            <person name="Chae J.-C."/>
        </authorList>
    </citation>
    <scope>NUCLEOTIDE SEQUENCE [LARGE SCALE GENOMIC DNA]</scope>
    <source>
        <strain evidence="2 3">DJ77</strain>
    </source>
</reference>
<keyword evidence="3" id="KW-1185">Reference proteome</keyword>